<accession>A0A7H8N104</accession>
<keyword evidence="2" id="KW-0614">Plasmid</keyword>
<dbReference type="Proteomes" id="UP000509345">
    <property type="component" value="Plasmid unnamed2"/>
</dbReference>
<dbReference type="RefSeq" id="WP_176145995.1">
    <property type="nucleotide sequence ID" value="NZ_CP054928.1"/>
</dbReference>
<sequence>MTNKNMRRGMGSLLATAMASLALVSLPASHASAAEPTDSPASYIAWLQAQGSTASATLSAYQALPADKQEAFLGYIESPEIHAQFADFVSSDPQAGPEGQVLHPQWDPNTSAISTAPGDAPANPFPVGVDVAASATGTSVETKTIDNGNVQMEAVRGTTNVLGTSVTPTAGKAGDWHAWYKVSDKIFGIKVTEVKIWVDYRTNTTRVTKVYLANGSHRNFVPGSGFSKGPAKKWISAAGNAHGQIVWDATFLGHEWSAVQHIWANEYGYQGGSLK</sequence>
<feature type="chain" id="PRO_5029002756" evidence="1">
    <location>
        <begin position="34"/>
        <end position="275"/>
    </location>
</feature>
<dbReference type="GeneID" id="87636877"/>
<gene>
    <name evidence="2" type="ORF">HUT09_37125</name>
</gene>
<dbReference type="AlphaFoldDB" id="A0A7H8N104"/>
<protein>
    <submittedName>
        <fullName evidence="2">Uncharacterized protein</fullName>
    </submittedName>
</protein>
<evidence type="ECO:0000313" key="2">
    <source>
        <dbReference type="EMBL" id="QKW48157.1"/>
    </source>
</evidence>
<keyword evidence="1" id="KW-0732">Signal</keyword>
<geneLocation type="plasmid" evidence="2 3">
    <name>unnamed2</name>
</geneLocation>
<organism evidence="2 3">
    <name type="scientific">Streptomyces microflavus</name>
    <name type="common">Streptomyces lipmanii</name>
    <dbReference type="NCBI Taxonomy" id="1919"/>
    <lineage>
        <taxon>Bacteria</taxon>
        <taxon>Bacillati</taxon>
        <taxon>Actinomycetota</taxon>
        <taxon>Actinomycetes</taxon>
        <taxon>Kitasatosporales</taxon>
        <taxon>Streptomycetaceae</taxon>
        <taxon>Streptomyces</taxon>
    </lineage>
</organism>
<evidence type="ECO:0000256" key="1">
    <source>
        <dbReference type="SAM" id="SignalP"/>
    </source>
</evidence>
<evidence type="ECO:0000313" key="3">
    <source>
        <dbReference type="Proteomes" id="UP000509345"/>
    </source>
</evidence>
<name>A0A7H8N104_STRMI</name>
<feature type="signal peptide" evidence="1">
    <location>
        <begin position="1"/>
        <end position="33"/>
    </location>
</feature>
<proteinExistence type="predicted"/>
<dbReference type="EMBL" id="CP054928">
    <property type="protein sequence ID" value="QKW48157.1"/>
    <property type="molecule type" value="Genomic_DNA"/>
</dbReference>
<reference evidence="2 3" key="1">
    <citation type="submission" date="2020-06" db="EMBL/GenBank/DDBJ databases">
        <title>Genome mining for natural products.</title>
        <authorList>
            <person name="Zhang B."/>
            <person name="Shi J."/>
            <person name="Ge H."/>
        </authorList>
    </citation>
    <scope>NUCLEOTIDE SEQUENCE [LARGE SCALE GENOMIC DNA]</scope>
    <source>
        <strain evidence="2 3">NA06532</strain>
        <plasmid evidence="2 3">unnamed2</plasmid>
    </source>
</reference>